<evidence type="ECO:0000259" key="3">
    <source>
        <dbReference type="Pfam" id="PF00534"/>
    </source>
</evidence>
<dbReference type="InterPro" id="IPR050194">
    <property type="entry name" value="Glycosyltransferase_grp1"/>
</dbReference>
<dbReference type="RefSeq" id="WP_235606603.1">
    <property type="nucleotide sequence ID" value="NZ_JABUKE010000016.1"/>
</dbReference>
<dbReference type="CDD" id="cd03801">
    <property type="entry name" value="GT4_PimA-like"/>
    <property type="match status" value="1"/>
</dbReference>
<dbReference type="Pfam" id="PF00534">
    <property type="entry name" value="Glycos_transf_1"/>
    <property type="match status" value="1"/>
</dbReference>
<keyword evidence="6" id="KW-1185">Reference proteome</keyword>
<dbReference type="Pfam" id="PF13439">
    <property type="entry name" value="Glyco_transf_4"/>
    <property type="match status" value="1"/>
</dbReference>
<feature type="domain" description="Glycosyltransferase subfamily 4-like N-terminal" evidence="4">
    <location>
        <begin position="3"/>
        <end position="162"/>
    </location>
</feature>
<dbReference type="Proteomes" id="UP001520140">
    <property type="component" value="Unassembled WGS sequence"/>
</dbReference>
<dbReference type="Gene3D" id="3.40.50.2000">
    <property type="entry name" value="Glycogen Phosphorylase B"/>
    <property type="match status" value="2"/>
</dbReference>
<evidence type="ECO:0000313" key="6">
    <source>
        <dbReference type="Proteomes" id="UP001520140"/>
    </source>
</evidence>
<organism evidence="5 6">
    <name type="scientific">Rhodococcoides kroppenstedtii</name>
    <dbReference type="NCBI Taxonomy" id="293050"/>
    <lineage>
        <taxon>Bacteria</taxon>
        <taxon>Bacillati</taxon>
        <taxon>Actinomycetota</taxon>
        <taxon>Actinomycetes</taxon>
        <taxon>Mycobacteriales</taxon>
        <taxon>Nocardiaceae</taxon>
        <taxon>Rhodococcoides</taxon>
    </lineage>
</organism>
<reference evidence="5 6" key="1">
    <citation type="submission" date="2020-06" db="EMBL/GenBank/DDBJ databases">
        <title>Taxonomy, biology and ecology of Rhodococcus bacteria occurring in California pistachio and other woody hosts as revealed by genome sequence analyses.</title>
        <authorList>
            <person name="Gai Y."/>
            <person name="Riely B."/>
        </authorList>
    </citation>
    <scope>NUCLEOTIDE SEQUENCE [LARGE SCALE GENOMIC DNA]</scope>
    <source>
        <strain evidence="5 6">BP-284</strain>
    </source>
</reference>
<dbReference type="InterPro" id="IPR001296">
    <property type="entry name" value="Glyco_trans_1"/>
</dbReference>
<evidence type="ECO:0000313" key="5">
    <source>
        <dbReference type="EMBL" id="MBY6322226.1"/>
    </source>
</evidence>
<keyword evidence="1" id="KW-0328">Glycosyltransferase</keyword>
<dbReference type="PANTHER" id="PTHR45947:SF3">
    <property type="entry name" value="SULFOQUINOVOSYL TRANSFERASE SQD2"/>
    <property type="match status" value="1"/>
</dbReference>
<name>A0ABS7NW21_9NOCA</name>
<evidence type="ECO:0000256" key="1">
    <source>
        <dbReference type="ARBA" id="ARBA00022676"/>
    </source>
</evidence>
<dbReference type="InterPro" id="IPR028098">
    <property type="entry name" value="Glyco_trans_4-like_N"/>
</dbReference>
<dbReference type="SUPFAM" id="SSF53756">
    <property type="entry name" value="UDP-Glycosyltransferase/glycogen phosphorylase"/>
    <property type="match status" value="1"/>
</dbReference>
<evidence type="ECO:0000256" key="2">
    <source>
        <dbReference type="ARBA" id="ARBA00022679"/>
    </source>
</evidence>
<dbReference type="PANTHER" id="PTHR45947">
    <property type="entry name" value="SULFOQUINOVOSYL TRANSFERASE SQD2"/>
    <property type="match status" value="1"/>
</dbReference>
<dbReference type="EMBL" id="JABUKG010000017">
    <property type="protein sequence ID" value="MBY6322226.1"/>
    <property type="molecule type" value="Genomic_DNA"/>
</dbReference>
<feature type="domain" description="Glycosyl transferase family 1" evidence="3">
    <location>
        <begin position="179"/>
        <end position="340"/>
    </location>
</feature>
<gene>
    <name evidence="5" type="ORF">HQ605_15465</name>
</gene>
<proteinExistence type="predicted"/>
<comment type="caution">
    <text evidence="5">The sequence shown here is derived from an EMBL/GenBank/DDBJ whole genome shotgun (WGS) entry which is preliminary data.</text>
</comment>
<evidence type="ECO:0000259" key="4">
    <source>
        <dbReference type="Pfam" id="PF13439"/>
    </source>
</evidence>
<keyword evidence="2" id="KW-0808">Transferase</keyword>
<protein>
    <submittedName>
        <fullName evidence="5">Glycosyltransferase family 4 protein</fullName>
    </submittedName>
</protein>
<sequence>MLAETLRHLADSYRVHLVLPEKGPLEHYLRNIGSLTWSENPRVLVIRKSLLGISGLLRLPGALLSSLISALKQIRHVGPDLIYVNTITQPSWMVAAWLLRIPCIVHVREAEWSARWVVRRALCLPLRSAQLVLVNSADTARFIAVNSFGSGVASRTEIIHNGKDWSALKRMQRDTAAVLGQSVKMKTLLLVGRLSPRKGQDLALHALRTLLSRGWDLRLVFVGDTFEGYEWFEASLRAEVDANALGDRVTFAGFHLDVGNFYAEADVAVVPSRAEPFGTVAVEALAAGVPCVAARVGGLTEIIQDGKNGLLFDVGDANDLAVSIEKLLRGEISAEEIAAQGVRDADSRFSEAAYRKSVLDAFSMALHDRGGSHV</sequence>
<accession>A0ABS7NW21</accession>